<feature type="compositionally biased region" description="Polar residues" evidence="1">
    <location>
        <begin position="92"/>
        <end position="109"/>
    </location>
</feature>
<accession>A0A392S8B3</accession>
<organism evidence="2 3">
    <name type="scientific">Trifolium medium</name>
    <dbReference type="NCBI Taxonomy" id="97028"/>
    <lineage>
        <taxon>Eukaryota</taxon>
        <taxon>Viridiplantae</taxon>
        <taxon>Streptophyta</taxon>
        <taxon>Embryophyta</taxon>
        <taxon>Tracheophyta</taxon>
        <taxon>Spermatophyta</taxon>
        <taxon>Magnoliopsida</taxon>
        <taxon>eudicotyledons</taxon>
        <taxon>Gunneridae</taxon>
        <taxon>Pentapetalae</taxon>
        <taxon>rosids</taxon>
        <taxon>fabids</taxon>
        <taxon>Fabales</taxon>
        <taxon>Fabaceae</taxon>
        <taxon>Papilionoideae</taxon>
        <taxon>50 kb inversion clade</taxon>
        <taxon>NPAAA clade</taxon>
        <taxon>Hologalegina</taxon>
        <taxon>IRL clade</taxon>
        <taxon>Trifolieae</taxon>
        <taxon>Trifolium</taxon>
    </lineage>
</organism>
<sequence>QLDALRNDVDQMTDKLDRILEMLTKLNLHPQHVEGLNVTAVGSNSSANLSSPNVSWPPFGLPVGYTPSGYMHSSNKRSDAAQVIQVPMGTGTEFSASQPRAHQVSSRDV</sequence>
<dbReference type="AlphaFoldDB" id="A0A392S8B3"/>
<evidence type="ECO:0000256" key="1">
    <source>
        <dbReference type="SAM" id="MobiDB-lite"/>
    </source>
</evidence>
<reference evidence="2 3" key="1">
    <citation type="journal article" date="2018" name="Front. Plant Sci.">
        <title>Red Clover (Trifolium pratense) and Zigzag Clover (T. medium) - A Picture of Genomic Similarities and Differences.</title>
        <authorList>
            <person name="Dluhosova J."/>
            <person name="Istvanek J."/>
            <person name="Nedelnik J."/>
            <person name="Repkova J."/>
        </authorList>
    </citation>
    <scope>NUCLEOTIDE SEQUENCE [LARGE SCALE GENOMIC DNA]</scope>
    <source>
        <strain evidence="3">cv. 10/8</strain>
        <tissue evidence="2">Leaf</tissue>
    </source>
</reference>
<name>A0A392S8B3_9FABA</name>
<feature type="region of interest" description="Disordered" evidence="1">
    <location>
        <begin position="90"/>
        <end position="109"/>
    </location>
</feature>
<dbReference type="EMBL" id="LXQA010326659">
    <property type="protein sequence ID" value="MCI44145.1"/>
    <property type="molecule type" value="Genomic_DNA"/>
</dbReference>
<proteinExistence type="predicted"/>
<feature type="non-terminal residue" evidence="2">
    <location>
        <position position="109"/>
    </location>
</feature>
<dbReference type="Proteomes" id="UP000265520">
    <property type="component" value="Unassembled WGS sequence"/>
</dbReference>
<keyword evidence="3" id="KW-1185">Reference proteome</keyword>
<comment type="caution">
    <text evidence="2">The sequence shown here is derived from an EMBL/GenBank/DDBJ whole genome shotgun (WGS) entry which is preliminary data.</text>
</comment>
<evidence type="ECO:0000313" key="2">
    <source>
        <dbReference type="EMBL" id="MCI44145.1"/>
    </source>
</evidence>
<evidence type="ECO:0000313" key="3">
    <source>
        <dbReference type="Proteomes" id="UP000265520"/>
    </source>
</evidence>
<protein>
    <submittedName>
        <fullName evidence="2">Uncharacterized protein</fullName>
    </submittedName>
</protein>
<feature type="non-terminal residue" evidence="2">
    <location>
        <position position="1"/>
    </location>
</feature>